<organism evidence="2 3">
    <name type="scientific">Cloacibacterium normanense</name>
    <dbReference type="NCBI Taxonomy" id="237258"/>
    <lineage>
        <taxon>Bacteria</taxon>
        <taxon>Pseudomonadati</taxon>
        <taxon>Bacteroidota</taxon>
        <taxon>Flavobacteriia</taxon>
        <taxon>Flavobacteriales</taxon>
        <taxon>Weeksellaceae</taxon>
    </lineage>
</organism>
<dbReference type="EMBL" id="MKGI01000005">
    <property type="protein sequence ID" value="OEL12400.1"/>
    <property type="molecule type" value="Genomic_DNA"/>
</dbReference>
<evidence type="ECO:0008006" key="4">
    <source>
        <dbReference type="Google" id="ProtNLM"/>
    </source>
</evidence>
<comment type="caution">
    <text evidence="2">The sequence shown here is derived from an EMBL/GenBank/DDBJ whole genome shotgun (WGS) entry which is preliminary data.</text>
</comment>
<proteinExistence type="predicted"/>
<evidence type="ECO:0000256" key="1">
    <source>
        <dbReference type="SAM" id="SignalP"/>
    </source>
</evidence>
<protein>
    <recommendedName>
        <fullName evidence="4">DUF4197 domain-containing protein</fullName>
    </recommendedName>
</protein>
<keyword evidence="1" id="KW-0732">Signal</keyword>
<feature type="signal peptide" evidence="1">
    <location>
        <begin position="1"/>
        <end position="19"/>
    </location>
</feature>
<reference evidence="2 3" key="1">
    <citation type="submission" date="2016-09" db="EMBL/GenBank/DDBJ databases">
        <authorList>
            <person name="Capua I."/>
            <person name="De Benedictis P."/>
            <person name="Joannis T."/>
            <person name="Lombin L.H."/>
            <person name="Cattoli G."/>
        </authorList>
    </citation>
    <scope>NUCLEOTIDE SEQUENCE [LARGE SCALE GENOMIC DNA]</scope>
    <source>
        <strain evidence="2 3">NRS-1</strain>
    </source>
</reference>
<name>A0A1E5UHN6_9FLAO</name>
<dbReference type="Pfam" id="PF13852">
    <property type="entry name" value="DUF4197"/>
    <property type="match status" value="1"/>
</dbReference>
<evidence type="ECO:0000313" key="2">
    <source>
        <dbReference type="EMBL" id="OEL12400.1"/>
    </source>
</evidence>
<dbReference type="PATRIC" id="fig|237258.4.peg.2160"/>
<dbReference type="PROSITE" id="PS51257">
    <property type="entry name" value="PROKAR_LIPOPROTEIN"/>
    <property type="match status" value="1"/>
</dbReference>
<feature type="chain" id="PRO_5009187071" description="DUF4197 domain-containing protein" evidence="1">
    <location>
        <begin position="20"/>
        <end position="225"/>
    </location>
</feature>
<gene>
    <name evidence="2" type="ORF">BHF72_1154</name>
</gene>
<sequence>MKKYILAAGLALGSVGIIATTTQSCMTIATTVGLSVLKKILIGGVSKGLGIFKDKNSFLGNELINAALPQQLKDINSTLEKLGLSNLVQKEKGYIADAAAFVAPIAEPILINAINDMTSAEAQQIAQGGSGAATAYLKQKTSAQLMAAIAPKVDAKLNEYGIVRSVNLALQGNNLLGGLLGNQNSNSSASLSLSNLAAEQMVNGLFNIVENYEKTNPENPMNILK</sequence>
<dbReference type="STRING" id="237258.SAMN04489756_10265"/>
<dbReference type="RefSeq" id="WP_069796674.1">
    <property type="nucleotide sequence ID" value="NZ_CP034157.1"/>
</dbReference>
<evidence type="ECO:0000313" key="3">
    <source>
        <dbReference type="Proteomes" id="UP000095601"/>
    </source>
</evidence>
<accession>A0A1E5UHN6</accession>
<dbReference type="KEGG" id="cnr:EB819_06395"/>
<dbReference type="AlphaFoldDB" id="A0A1E5UHN6"/>
<keyword evidence="3" id="KW-1185">Reference proteome</keyword>
<dbReference type="InterPro" id="IPR025245">
    <property type="entry name" value="DUF4197"/>
</dbReference>
<dbReference type="Proteomes" id="UP000095601">
    <property type="component" value="Unassembled WGS sequence"/>
</dbReference>
<dbReference type="OrthoDB" id="1273409at2"/>